<dbReference type="OrthoDB" id="10417573at2759"/>
<evidence type="ECO:0000313" key="3">
    <source>
        <dbReference type="Proteomes" id="UP000510647"/>
    </source>
</evidence>
<dbReference type="EMBL" id="CP059269">
    <property type="protein sequence ID" value="QLQ79631.1"/>
    <property type="molecule type" value="Genomic_DNA"/>
</dbReference>
<keyword evidence="3" id="KW-1185">Reference proteome</keyword>
<name>A0A7H9HQT2_9SACH</name>
<keyword evidence="1" id="KW-1133">Transmembrane helix</keyword>
<protein>
    <submittedName>
        <fullName evidence="2">Uncharacterized protein</fullName>
    </submittedName>
</protein>
<gene>
    <name evidence="2" type="ORF">HG537_0C02780</name>
</gene>
<feature type="transmembrane region" description="Helical" evidence="1">
    <location>
        <begin position="12"/>
        <end position="33"/>
    </location>
</feature>
<organism evidence="2 3">
    <name type="scientific">Torulaspora globosa</name>
    <dbReference type="NCBI Taxonomy" id="48254"/>
    <lineage>
        <taxon>Eukaryota</taxon>
        <taxon>Fungi</taxon>
        <taxon>Dikarya</taxon>
        <taxon>Ascomycota</taxon>
        <taxon>Saccharomycotina</taxon>
        <taxon>Saccharomycetes</taxon>
        <taxon>Saccharomycetales</taxon>
        <taxon>Saccharomycetaceae</taxon>
        <taxon>Torulaspora</taxon>
    </lineage>
</organism>
<evidence type="ECO:0000256" key="1">
    <source>
        <dbReference type="SAM" id="Phobius"/>
    </source>
</evidence>
<keyword evidence="1" id="KW-0472">Membrane</keyword>
<evidence type="ECO:0000313" key="2">
    <source>
        <dbReference type="EMBL" id="QLQ79631.1"/>
    </source>
</evidence>
<accession>A0A7H9HQT2</accession>
<dbReference type="Proteomes" id="UP000510647">
    <property type="component" value="Chromosome 3"/>
</dbReference>
<feature type="transmembrane region" description="Helical" evidence="1">
    <location>
        <begin position="80"/>
        <end position="97"/>
    </location>
</feature>
<sequence length="98" mass="11245">MKAPGVISRNALRQAIQGCVTILAIYIIIKHFLAHEQPFRWFNRVSTRPVQQETHTVQDSSRKIISEPVFDIEDANPIDTTRLAYFLLLCCAFVVLFL</sequence>
<proteinExistence type="predicted"/>
<reference evidence="2 3" key="1">
    <citation type="submission" date="2020-06" db="EMBL/GenBank/DDBJ databases">
        <title>The yeast mating-type switching endonuclease HO is a domesticated member of an unorthodox homing genetic element family.</title>
        <authorList>
            <person name="Coughlan A.Y."/>
            <person name="Lombardi L."/>
            <person name="Braun-Galleani S."/>
            <person name="Martos A.R."/>
            <person name="Galeote V."/>
            <person name="Bigey F."/>
            <person name="Dequin S."/>
            <person name="Byrne K.P."/>
            <person name="Wolfe K.H."/>
        </authorList>
    </citation>
    <scope>NUCLEOTIDE SEQUENCE [LARGE SCALE GENOMIC DNA]</scope>
    <source>
        <strain evidence="2 3">CBS2947</strain>
    </source>
</reference>
<dbReference type="AlphaFoldDB" id="A0A7H9HQT2"/>
<keyword evidence="1" id="KW-0812">Transmembrane</keyword>